<dbReference type="PROSITE" id="PS51471">
    <property type="entry name" value="FE2OG_OXY"/>
    <property type="match status" value="1"/>
</dbReference>
<dbReference type="PANTHER" id="PTHR10869">
    <property type="entry name" value="PROLYL 4-HYDROXYLASE ALPHA SUBUNIT"/>
    <property type="match status" value="1"/>
</dbReference>
<keyword evidence="3" id="KW-0847">Vitamin C</keyword>
<comment type="caution">
    <text evidence="8">The sequence shown here is derived from an EMBL/GenBank/DDBJ whole genome shotgun (WGS) entry which is preliminary data.</text>
</comment>
<evidence type="ECO:0000256" key="5">
    <source>
        <dbReference type="ARBA" id="ARBA00023002"/>
    </source>
</evidence>
<dbReference type="InterPro" id="IPR005123">
    <property type="entry name" value="Oxoglu/Fe-dep_dioxygenase_dom"/>
</dbReference>
<keyword evidence="6" id="KW-0408">Iron</keyword>
<reference evidence="8 9" key="1">
    <citation type="submission" date="2015-01" db="EMBL/GenBank/DDBJ databases">
        <title>Genome sequencing of Jeotgalibacillus soli.</title>
        <authorList>
            <person name="Goh K.M."/>
            <person name="Chan K.-G."/>
            <person name="Yaakop A.S."/>
            <person name="Ee R."/>
            <person name="Gan H.M."/>
            <person name="Chan C.S."/>
        </authorList>
    </citation>
    <scope>NUCLEOTIDE SEQUENCE [LARGE SCALE GENOMIC DNA]</scope>
    <source>
        <strain evidence="8 9">P9</strain>
    </source>
</reference>
<dbReference type="RefSeq" id="WP_041089747.1">
    <property type="nucleotide sequence ID" value="NZ_JXRP01000018.1"/>
</dbReference>
<proteinExistence type="predicted"/>
<dbReference type="InterPro" id="IPR044862">
    <property type="entry name" value="Pro_4_hyd_alph_FE2OG_OXY"/>
</dbReference>
<evidence type="ECO:0000256" key="3">
    <source>
        <dbReference type="ARBA" id="ARBA00022896"/>
    </source>
</evidence>
<dbReference type="SMART" id="SM00702">
    <property type="entry name" value="P4Hc"/>
    <property type="match status" value="1"/>
</dbReference>
<evidence type="ECO:0000256" key="4">
    <source>
        <dbReference type="ARBA" id="ARBA00022964"/>
    </source>
</evidence>
<sequence length="218" mass="25111">MTVDTKKSTIKEQTIFNHKGHIIKTEDREINIIARVEEPLIVVLGNVLSSEECDELIKLSKDKMQRSKIGATRDINEIRTSSSMFFQENENEIITKIEKRISSIMNIPIEHGDGIQILKYAPSQEYKAHFDFFSKISNTSKNNRISTLIMYLNDVEQGGETIFPKLNFSVSPQKGMAVYFEYFYTDTNVNELTLHGGAPVITGEKWVATQWMRRQKLR</sequence>
<keyword evidence="2" id="KW-0479">Metal-binding</keyword>
<feature type="domain" description="Fe2OG dioxygenase" evidence="7">
    <location>
        <begin position="111"/>
        <end position="214"/>
    </location>
</feature>
<evidence type="ECO:0000256" key="2">
    <source>
        <dbReference type="ARBA" id="ARBA00022723"/>
    </source>
</evidence>
<name>A0A0C2V8W7_9BACL</name>
<evidence type="ECO:0000313" key="9">
    <source>
        <dbReference type="Proteomes" id="UP000031938"/>
    </source>
</evidence>
<comment type="cofactor">
    <cofactor evidence="1">
        <name>L-ascorbate</name>
        <dbReference type="ChEBI" id="CHEBI:38290"/>
    </cofactor>
</comment>
<dbReference type="InterPro" id="IPR006620">
    <property type="entry name" value="Pro_4_hyd_alph"/>
</dbReference>
<gene>
    <name evidence="8" type="ORF">KP78_29560</name>
</gene>
<evidence type="ECO:0000313" key="8">
    <source>
        <dbReference type="EMBL" id="KIL45412.1"/>
    </source>
</evidence>
<protein>
    <submittedName>
        <fullName evidence="8">2OG-Fe(II) oxygenase</fullName>
    </submittedName>
</protein>
<dbReference type="PATRIC" id="fig|889306.3.peg.2968"/>
<dbReference type="InterPro" id="IPR045054">
    <property type="entry name" value="P4HA-like"/>
</dbReference>
<dbReference type="OrthoDB" id="269774at2"/>
<organism evidence="8 9">
    <name type="scientific">Jeotgalibacillus soli</name>
    <dbReference type="NCBI Taxonomy" id="889306"/>
    <lineage>
        <taxon>Bacteria</taxon>
        <taxon>Bacillati</taxon>
        <taxon>Bacillota</taxon>
        <taxon>Bacilli</taxon>
        <taxon>Bacillales</taxon>
        <taxon>Caryophanaceae</taxon>
        <taxon>Jeotgalibacillus</taxon>
    </lineage>
</organism>
<dbReference type="GO" id="GO:0004656">
    <property type="term" value="F:procollagen-proline 4-dioxygenase activity"/>
    <property type="evidence" value="ECO:0007669"/>
    <property type="project" value="TreeGrafter"/>
</dbReference>
<accession>A0A0C2V8W7</accession>
<evidence type="ECO:0000259" key="7">
    <source>
        <dbReference type="PROSITE" id="PS51471"/>
    </source>
</evidence>
<dbReference type="GO" id="GO:0005506">
    <property type="term" value="F:iron ion binding"/>
    <property type="evidence" value="ECO:0007669"/>
    <property type="project" value="InterPro"/>
</dbReference>
<dbReference type="Pfam" id="PF13640">
    <property type="entry name" value="2OG-FeII_Oxy_3"/>
    <property type="match status" value="1"/>
</dbReference>
<keyword evidence="4" id="KW-0223">Dioxygenase</keyword>
<evidence type="ECO:0000256" key="6">
    <source>
        <dbReference type="ARBA" id="ARBA00023004"/>
    </source>
</evidence>
<dbReference type="PANTHER" id="PTHR10869:SF246">
    <property type="entry name" value="TRANSMEMBRANE PROLYL 4-HYDROXYLASE"/>
    <property type="match status" value="1"/>
</dbReference>
<evidence type="ECO:0000256" key="1">
    <source>
        <dbReference type="ARBA" id="ARBA00001961"/>
    </source>
</evidence>
<dbReference type="GO" id="GO:0031418">
    <property type="term" value="F:L-ascorbic acid binding"/>
    <property type="evidence" value="ECO:0007669"/>
    <property type="project" value="UniProtKB-KW"/>
</dbReference>
<dbReference type="Proteomes" id="UP000031938">
    <property type="component" value="Unassembled WGS sequence"/>
</dbReference>
<dbReference type="Gene3D" id="2.60.120.620">
    <property type="entry name" value="q2cbj1_9rhob like domain"/>
    <property type="match status" value="1"/>
</dbReference>
<dbReference type="EMBL" id="JXRP01000018">
    <property type="protein sequence ID" value="KIL45412.1"/>
    <property type="molecule type" value="Genomic_DNA"/>
</dbReference>
<keyword evidence="9" id="KW-1185">Reference proteome</keyword>
<keyword evidence="5" id="KW-0560">Oxidoreductase</keyword>
<dbReference type="AlphaFoldDB" id="A0A0C2V8W7"/>